<protein>
    <submittedName>
        <fullName evidence="3">Tetratricopeptide (TPR) repeat protein</fullName>
    </submittedName>
</protein>
<keyword evidence="1" id="KW-0802">TPR repeat</keyword>
<comment type="caution">
    <text evidence="3">The sequence shown here is derived from an EMBL/GenBank/DDBJ whole genome shotgun (WGS) entry which is preliminary data.</text>
</comment>
<gene>
    <name evidence="3" type="ORF">FHS48_001773</name>
</gene>
<dbReference type="Pfam" id="PF13432">
    <property type="entry name" value="TPR_16"/>
    <property type="match status" value="2"/>
</dbReference>
<dbReference type="InterPro" id="IPR019734">
    <property type="entry name" value="TPR_rpt"/>
</dbReference>
<dbReference type="Pfam" id="PF13174">
    <property type="entry name" value="TPR_6"/>
    <property type="match status" value="1"/>
</dbReference>
<dbReference type="SMART" id="SM00028">
    <property type="entry name" value="TPR"/>
    <property type="match status" value="8"/>
</dbReference>
<dbReference type="PANTHER" id="PTHR12558">
    <property type="entry name" value="CELL DIVISION CYCLE 16,23,27"/>
    <property type="match status" value="1"/>
</dbReference>
<feature type="region of interest" description="Disordered" evidence="2">
    <location>
        <begin position="1"/>
        <end position="30"/>
    </location>
</feature>
<proteinExistence type="predicted"/>
<dbReference type="AlphaFoldDB" id="A0A7W9ZFX4"/>
<dbReference type="Gene3D" id="1.25.40.10">
    <property type="entry name" value="Tetratricopeptide repeat domain"/>
    <property type="match status" value="2"/>
</dbReference>
<dbReference type="Proteomes" id="UP000544872">
    <property type="component" value="Unassembled WGS sequence"/>
</dbReference>
<dbReference type="EMBL" id="JACIIX010000005">
    <property type="protein sequence ID" value="MBB6210358.1"/>
    <property type="molecule type" value="Genomic_DNA"/>
</dbReference>
<dbReference type="InterPro" id="IPR011990">
    <property type="entry name" value="TPR-like_helical_dom_sf"/>
</dbReference>
<feature type="repeat" description="TPR" evidence="1">
    <location>
        <begin position="466"/>
        <end position="499"/>
    </location>
</feature>
<feature type="repeat" description="TPR" evidence="1">
    <location>
        <begin position="535"/>
        <end position="568"/>
    </location>
</feature>
<feature type="compositionally biased region" description="Basic residues" evidence="2">
    <location>
        <begin position="1"/>
        <end position="11"/>
    </location>
</feature>
<dbReference type="SUPFAM" id="SSF48452">
    <property type="entry name" value="TPR-like"/>
    <property type="match status" value="2"/>
</dbReference>
<accession>A0A7W9ZFX4</accession>
<evidence type="ECO:0000313" key="3">
    <source>
        <dbReference type="EMBL" id="MBB6210358.1"/>
    </source>
</evidence>
<evidence type="ECO:0000256" key="2">
    <source>
        <dbReference type="SAM" id="MobiDB-lite"/>
    </source>
</evidence>
<keyword evidence="4" id="KW-1185">Reference proteome</keyword>
<dbReference type="PANTHER" id="PTHR12558:SF13">
    <property type="entry name" value="CELL DIVISION CYCLE PROTEIN 27 HOMOLOG"/>
    <property type="match status" value="1"/>
</dbReference>
<evidence type="ECO:0000256" key="1">
    <source>
        <dbReference type="PROSITE-ProRule" id="PRU00339"/>
    </source>
</evidence>
<organism evidence="3 4">
    <name type="scientific">Novispirillum itersonii</name>
    <name type="common">Aquaspirillum itersonii</name>
    <dbReference type="NCBI Taxonomy" id="189"/>
    <lineage>
        <taxon>Bacteria</taxon>
        <taxon>Pseudomonadati</taxon>
        <taxon>Pseudomonadota</taxon>
        <taxon>Alphaproteobacteria</taxon>
        <taxon>Rhodospirillales</taxon>
        <taxon>Novispirillaceae</taxon>
        <taxon>Novispirillum</taxon>
    </lineage>
</organism>
<dbReference type="PROSITE" id="PS50005">
    <property type="entry name" value="TPR"/>
    <property type="match status" value="2"/>
</dbReference>
<dbReference type="Pfam" id="PF13414">
    <property type="entry name" value="TPR_11"/>
    <property type="match status" value="1"/>
</dbReference>
<name>A0A7W9ZFX4_NOVIT</name>
<reference evidence="3 4" key="1">
    <citation type="submission" date="2020-08" db="EMBL/GenBank/DDBJ databases">
        <title>Genomic Encyclopedia of Type Strains, Phase IV (KMG-IV): sequencing the most valuable type-strain genomes for metagenomic binning, comparative biology and taxonomic classification.</title>
        <authorList>
            <person name="Goeker M."/>
        </authorList>
    </citation>
    <scope>NUCLEOTIDE SEQUENCE [LARGE SCALE GENOMIC DNA]</scope>
    <source>
        <strain evidence="3 4">DSM 11590</strain>
    </source>
</reference>
<dbReference type="RefSeq" id="WP_184263187.1">
    <property type="nucleotide sequence ID" value="NZ_JACIIX010000005.1"/>
</dbReference>
<evidence type="ECO:0000313" key="4">
    <source>
        <dbReference type="Proteomes" id="UP000544872"/>
    </source>
</evidence>
<sequence>MSAHLSFRRRGTAPTLPRPTSADRRIQRGNTPLAGLPLSRLALVLALAVMPAACGGAVGSEPAPGAGSDASPVISSPVQVAAADGVRGTAPAYTSVYGRYLAGRQAQFNDDSAGAAANYVAALQKDPDNPLLIRRAWFFLLVEGRMPEAMALARKAMVLDPESTVSPLVVAVGLADEGKWTDALITLKDLEPVGLNSFLLPLTRAWILQGQDKAEAAVKAMDSMKDQPHLAPLYHFHAGMIYDLSNRPGQAWPEYEKVLNDEGSITLRAVQVGADFLRRHNRLPEAEALFARYRATHPGSALVEAAWADFKNGKEKPLRSTRDGLAEAMYGSATSVAEAQSYDTAQAFARLALMLRPDFPYADMLVGDLLARQGRFADAAAQYAAVPKTAQTWFPVRLKLAEIYQELNRTEEARKILTDLATQYPHAADPLSDMGELERRLKHWDAAAAAYRKAIERLGTPARAHWPVWYSLGIALERGKRWPEAEQAFKTALSLEKDQPNVLNYLGYSWIDRGMNLQEGKALIERAVAQRPNDGYIVDSLGWALYLLGDYPGAVRELERAITLKPADPTINDHLGDALWQVGRENEARFQWQRALDLKPEPEDLEAITAKIKAGRLLKTETSKKAKP</sequence>